<protein>
    <submittedName>
        <fullName evidence="1">Uncharacterized protein</fullName>
    </submittedName>
</protein>
<proteinExistence type="predicted"/>
<organism evidence="1 2">
    <name type="scientific">Methanosarcina mazei</name>
    <name type="common">Methanosarcina frisia</name>
    <dbReference type="NCBI Taxonomy" id="2209"/>
    <lineage>
        <taxon>Archaea</taxon>
        <taxon>Methanobacteriati</taxon>
        <taxon>Methanobacteriota</taxon>
        <taxon>Stenosarchaea group</taxon>
        <taxon>Methanomicrobia</taxon>
        <taxon>Methanosarcinales</taxon>
        <taxon>Methanosarcinaceae</taxon>
        <taxon>Methanosarcina</taxon>
    </lineage>
</organism>
<sequence length="77" mass="8660">MPLACIFLTFYFYFWCAEGDCAGAERIKATKQNPARVPFLSQPTNCIITLPDQSAISEQGMQFLKSAPLDIIFYSTE</sequence>
<accession>A0A4P8R7H6</accession>
<evidence type="ECO:0000313" key="1">
    <source>
        <dbReference type="EMBL" id="QCR16875.1"/>
    </source>
</evidence>
<dbReference type="EMBL" id="CP029709">
    <property type="protein sequence ID" value="QCR16875.1"/>
    <property type="molecule type" value="Genomic_DNA"/>
</dbReference>
<reference evidence="1 2" key="1">
    <citation type="submission" date="2018-05" db="EMBL/GenBank/DDBJ databases">
        <title>Methanosarcina gilichinskyana sp. nov., a novel methanogenic archaeon isolated from Holocene permafrost, North East Russia.</title>
        <authorList>
            <person name="Oshurkova V."/>
            <person name="Meer M."/>
            <person name="Bochkareva O."/>
            <person name="Shcherbakova V."/>
        </authorList>
    </citation>
    <scope>NUCLEOTIDE SEQUENCE [LARGE SCALE GENOMIC DNA]</scope>
    <source>
        <strain evidence="1 2">JL01</strain>
    </source>
</reference>
<evidence type="ECO:0000313" key="2">
    <source>
        <dbReference type="Proteomes" id="UP000300067"/>
    </source>
</evidence>
<name>A0A4P8R7H6_METMZ</name>
<dbReference type="Proteomes" id="UP000300067">
    <property type="component" value="Chromosome"/>
</dbReference>
<dbReference type="AlphaFoldDB" id="A0A4P8R7H6"/>
<gene>
    <name evidence="1" type="ORF">DKM28_13440</name>
</gene>